<dbReference type="STRING" id="183.GCA_002009735_01438"/>
<dbReference type="InterPro" id="IPR050856">
    <property type="entry name" value="Biotin_carboxylase_complex"/>
</dbReference>
<dbReference type="Pfam" id="PF02785">
    <property type="entry name" value="Biotin_carb_C"/>
    <property type="match status" value="1"/>
</dbReference>
<dbReference type="SMART" id="SM00878">
    <property type="entry name" value="Biotin_carb_C"/>
    <property type="match status" value="1"/>
</dbReference>
<dbReference type="FunFam" id="3.40.50.20:FF:000010">
    <property type="entry name" value="Propionyl-CoA carboxylase subunit alpha"/>
    <property type="match status" value="1"/>
</dbReference>
<keyword evidence="4" id="KW-0092">Biotin</keyword>
<dbReference type="PANTHER" id="PTHR18866:SF33">
    <property type="entry name" value="METHYLCROTONOYL-COA CARBOXYLASE SUBUNIT ALPHA, MITOCHONDRIAL-RELATED"/>
    <property type="match status" value="1"/>
</dbReference>
<dbReference type="RefSeq" id="WP_002772792.1">
    <property type="nucleotide sequence ID" value="NZ_JH597773.1"/>
</dbReference>
<dbReference type="Proteomes" id="UP000005737">
    <property type="component" value="Unassembled WGS sequence"/>
</dbReference>
<dbReference type="InterPro" id="IPR005479">
    <property type="entry name" value="CPAse_ATP-bd"/>
</dbReference>
<dbReference type="EMBL" id="JH597773">
    <property type="protein sequence ID" value="EHQ07070.1"/>
    <property type="molecule type" value="Genomic_DNA"/>
</dbReference>
<dbReference type="SUPFAM" id="SSF56059">
    <property type="entry name" value="Glutathione synthetase ATP-binding domain-like"/>
    <property type="match status" value="1"/>
</dbReference>
<dbReference type="GO" id="GO:0005524">
    <property type="term" value="F:ATP binding"/>
    <property type="evidence" value="ECO:0007669"/>
    <property type="project" value="UniProtKB-UniRule"/>
</dbReference>
<name>H2CIQ4_9LEPT</name>
<keyword evidence="2 5" id="KW-0547">Nucleotide-binding</keyword>
<dbReference type="Gene3D" id="3.30.470.20">
    <property type="entry name" value="ATP-grasp fold, B domain"/>
    <property type="match status" value="1"/>
</dbReference>
<reference evidence="8 9" key="1">
    <citation type="submission" date="2011-10" db="EMBL/GenBank/DDBJ databases">
        <title>The Improved High-Quality Draft genome of Leptonema illini DSM 21528.</title>
        <authorList>
            <consortium name="US DOE Joint Genome Institute (JGI-PGF)"/>
            <person name="Lucas S."/>
            <person name="Copeland A."/>
            <person name="Lapidus A."/>
            <person name="Glavina del Rio T."/>
            <person name="Dalin E."/>
            <person name="Tice H."/>
            <person name="Bruce D."/>
            <person name="Goodwin L."/>
            <person name="Pitluck S."/>
            <person name="Peters L."/>
            <person name="Mikhailova N."/>
            <person name="Held B."/>
            <person name="Kyrpides N."/>
            <person name="Mavromatis K."/>
            <person name="Ivanova N."/>
            <person name="Markowitz V."/>
            <person name="Cheng J.-F."/>
            <person name="Hugenholtz P."/>
            <person name="Woyke T."/>
            <person name="Wu D."/>
            <person name="Gronow S."/>
            <person name="Wellnitz S."/>
            <person name="Brambilla E.-M."/>
            <person name="Klenk H.-P."/>
            <person name="Eisen J.A."/>
        </authorList>
    </citation>
    <scope>NUCLEOTIDE SEQUENCE [LARGE SCALE GENOMIC DNA]</scope>
    <source>
        <strain evidence="8 9">DSM 21528</strain>
    </source>
</reference>
<dbReference type="GO" id="GO:0016874">
    <property type="term" value="F:ligase activity"/>
    <property type="evidence" value="ECO:0007669"/>
    <property type="project" value="UniProtKB-KW"/>
</dbReference>
<evidence type="ECO:0000259" key="7">
    <source>
        <dbReference type="PROSITE" id="PS50979"/>
    </source>
</evidence>
<dbReference type="PANTHER" id="PTHR18866">
    <property type="entry name" value="CARBOXYLASE:PYRUVATE/ACETYL-COA/PROPIONYL-COA CARBOXYLASE"/>
    <property type="match status" value="1"/>
</dbReference>
<dbReference type="PROSITE" id="PS50979">
    <property type="entry name" value="BC"/>
    <property type="match status" value="1"/>
</dbReference>
<dbReference type="InterPro" id="IPR016185">
    <property type="entry name" value="PreATP-grasp_dom_sf"/>
</dbReference>
<dbReference type="InterPro" id="IPR005482">
    <property type="entry name" value="Biotin_COase_C"/>
</dbReference>
<dbReference type="FunFam" id="3.30.470.20:FF:000028">
    <property type="entry name" value="Methylcrotonoyl-CoA carboxylase subunit alpha, mitochondrial"/>
    <property type="match status" value="1"/>
</dbReference>
<evidence type="ECO:0000259" key="6">
    <source>
        <dbReference type="PROSITE" id="PS50975"/>
    </source>
</evidence>
<keyword evidence="1" id="KW-0436">Ligase</keyword>
<feature type="domain" description="Biotin carboxylation" evidence="7">
    <location>
        <begin position="1"/>
        <end position="451"/>
    </location>
</feature>
<dbReference type="AlphaFoldDB" id="H2CIQ4"/>
<dbReference type="InterPro" id="IPR005481">
    <property type="entry name" value="BC-like_N"/>
</dbReference>
<feature type="domain" description="ATP-grasp" evidence="6">
    <location>
        <begin position="120"/>
        <end position="320"/>
    </location>
</feature>
<keyword evidence="9" id="KW-1185">Reference proteome</keyword>
<dbReference type="Pfam" id="PF02786">
    <property type="entry name" value="CPSase_L_D2"/>
    <property type="match status" value="1"/>
</dbReference>
<dbReference type="PROSITE" id="PS50975">
    <property type="entry name" value="ATP_GRASP"/>
    <property type="match status" value="1"/>
</dbReference>
<organism evidence="8 9">
    <name type="scientific">Leptonema illini DSM 21528</name>
    <dbReference type="NCBI Taxonomy" id="929563"/>
    <lineage>
        <taxon>Bacteria</taxon>
        <taxon>Pseudomonadati</taxon>
        <taxon>Spirochaetota</taxon>
        <taxon>Spirochaetia</taxon>
        <taxon>Leptospirales</taxon>
        <taxon>Leptospiraceae</taxon>
        <taxon>Leptonema</taxon>
    </lineage>
</organism>
<sequence>MMRKLLIANRGEIAIRIARSAREMGIRTVAVCSETDRNALHTEHCDEVVCIGGETALESYLIADRIFEAAKKTGADAIHPGYGFLSEKAHFSRRCNDEGIVFVGPDPESIEQMGGKIESRELATSLGVPVTPGYVLPAEIDDALRLLEAEAERIGYPVLIKASAGGGGKGMRVVHDASSLEEAFDSVRNEARKAFADETVYLEKYLLQPRHIEFQILADRHGNVVALHERECSVQRRHQKIIEEAPSVLLDDDLRNRMADAAVRIAKAVNYVNAGTMEFLVDANRNFYFLEMNTRLQVEHPITEMITGLDLVKLQLQIADGRSLTELLPDGVPAIRGHAIEARLYAEDPAAGFLPSIGRIDQYVDPVGPGIRVDSGVREGDEVSVHYDPMLAKLIVYDTNRNNCIERLKRALSDYCLLGPRTNLDYLYRIAESDGFISGNYDTSLCERINPTSESVDLLSQSLFHLGAALLGGARTTSRTIGVDQRSVWSGGFRCP</sequence>
<dbReference type="Pfam" id="PF00289">
    <property type="entry name" value="Biotin_carb_N"/>
    <property type="match status" value="1"/>
</dbReference>
<gene>
    <name evidence="8" type="ORF">Lepil_2395</name>
</gene>
<dbReference type="PROSITE" id="PS00867">
    <property type="entry name" value="CPSASE_2"/>
    <property type="match status" value="1"/>
</dbReference>
<dbReference type="InterPro" id="IPR011764">
    <property type="entry name" value="Biotin_carboxylation_dom"/>
</dbReference>
<evidence type="ECO:0000256" key="1">
    <source>
        <dbReference type="ARBA" id="ARBA00022598"/>
    </source>
</evidence>
<evidence type="ECO:0000256" key="2">
    <source>
        <dbReference type="ARBA" id="ARBA00022741"/>
    </source>
</evidence>
<keyword evidence="3 5" id="KW-0067">ATP-binding</keyword>
<evidence type="ECO:0000313" key="9">
    <source>
        <dbReference type="Proteomes" id="UP000005737"/>
    </source>
</evidence>
<evidence type="ECO:0000313" key="8">
    <source>
        <dbReference type="EMBL" id="EHQ07070.1"/>
    </source>
</evidence>
<dbReference type="SUPFAM" id="SSF52440">
    <property type="entry name" value="PreATP-grasp domain"/>
    <property type="match status" value="1"/>
</dbReference>
<dbReference type="SUPFAM" id="SSF51246">
    <property type="entry name" value="Rudiment single hybrid motif"/>
    <property type="match status" value="1"/>
</dbReference>
<protein>
    <submittedName>
        <fullName evidence="8">Carbamoyl-phosphate synthase L chain ATP-binding</fullName>
    </submittedName>
</protein>
<evidence type="ECO:0000256" key="3">
    <source>
        <dbReference type="ARBA" id="ARBA00022840"/>
    </source>
</evidence>
<dbReference type="InterPro" id="IPR011761">
    <property type="entry name" value="ATP-grasp"/>
</dbReference>
<dbReference type="InterPro" id="IPR011054">
    <property type="entry name" value="Rudment_hybrid_motif"/>
</dbReference>
<dbReference type="FunFam" id="3.30.1490.20:FF:000003">
    <property type="entry name" value="acetyl-CoA carboxylase isoform X1"/>
    <property type="match status" value="1"/>
</dbReference>
<accession>H2CIQ4</accession>
<evidence type="ECO:0000256" key="4">
    <source>
        <dbReference type="ARBA" id="ARBA00023267"/>
    </source>
</evidence>
<dbReference type="HOGENOM" id="CLU_000395_3_2_12"/>
<evidence type="ECO:0000256" key="5">
    <source>
        <dbReference type="PROSITE-ProRule" id="PRU00409"/>
    </source>
</evidence>
<dbReference type="PROSITE" id="PS00866">
    <property type="entry name" value="CPSASE_1"/>
    <property type="match status" value="1"/>
</dbReference>
<dbReference type="GO" id="GO:0046872">
    <property type="term" value="F:metal ion binding"/>
    <property type="evidence" value="ECO:0007669"/>
    <property type="project" value="InterPro"/>
</dbReference>
<proteinExistence type="predicted"/>